<dbReference type="FunFam" id="2.10.25.10:FF:000100">
    <property type="entry name" value="neurogenic locus notch homolog protein 3"/>
    <property type="match status" value="1"/>
</dbReference>
<keyword evidence="8" id="KW-0812">Transmembrane</keyword>
<feature type="disulfide bond" evidence="6">
    <location>
        <begin position="308"/>
        <end position="317"/>
    </location>
</feature>
<feature type="disulfide bond" evidence="6">
    <location>
        <begin position="886"/>
        <end position="903"/>
    </location>
</feature>
<dbReference type="PROSITE" id="PS00022">
    <property type="entry name" value="EGF_1"/>
    <property type="match status" value="21"/>
</dbReference>
<evidence type="ECO:0000313" key="11">
    <source>
        <dbReference type="Proteomes" id="UP000694845"/>
    </source>
</evidence>
<dbReference type="InterPro" id="IPR000742">
    <property type="entry name" value="EGF"/>
</dbReference>
<evidence type="ECO:0000256" key="8">
    <source>
        <dbReference type="SAM" id="Phobius"/>
    </source>
</evidence>
<feature type="domain" description="EGF-like" evidence="10">
    <location>
        <begin position="199"/>
        <end position="235"/>
    </location>
</feature>
<dbReference type="SMART" id="SM00181">
    <property type="entry name" value="EGF"/>
    <property type="match status" value="21"/>
</dbReference>
<feature type="domain" description="EGF-like" evidence="10">
    <location>
        <begin position="63"/>
        <end position="100"/>
    </location>
</feature>
<keyword evidence="11" id="KW-1185">Reference proteome</keyword>
<feature type="transmembrane region" description="Helical" evidence="8">
    <location>
        <begin position="1170"/>
        <end position="1195"/>
    </location>
</feature>
<keyword evidence="4 6" id="KW-1015">Disulfide bond</keyword>
<feature type="domain" description="EGF-like" evidence="10">
    <location>
        <begin position="19"/>
        <end position="54"/>
    </location>
</feature>
<feature type="domain" description="EGF-like" evidence="10">
    <location>
        <begin position="320"/>
        <end position="360"/>
    </location>
</feature>
<dbReference type="FunFam" id="2.10.25.10:FF:000095">
    <property type="entry name" value="Notch, isoform B"/>
    <property type="match status" value="1"/>
</dbReference>
<dbReference type="SUPFAM" id="SSF57603">
    <property type="entry name" value="FnI-like domain"/>
    <property type="match status" value="1"/>
</dbReference>
<dbReference type="RefSeq" id="XP_022081480.1">
    <property type="nucleotide sequence ID" value="XM_022225788.1"/>
</dbReference>
<feature type="domain" description="EGF-like" evidence="10">
    <location>
        <begin position="236"/>
        <end position="278"/>
    </location>
</feature>
<feature type="disulfide bond" evidence="6">
    <location>
        <begin position="188"/>
        <end position="197"/>
    </location>
</feature>
<feature type="disulfide bond" evidence="6">
    <location>
        <begin position="475"/>
        <end position="484"/>
    </location>
</feature>
<feature type="disulfide bond" evidence="6">
    <location>
        <begin position="123"/>
        <end position="140"/>
    </location>
</feature>
<feature type="disulfide bond" evidence="6">
    <location>
        <begin position="538"/>
        <end position="555"/>
    </location>
</feature>
<dbReference type="AlphaFoldDB" id="A0A8B7XNB9"/>
<protein>
    <submittedName>
        <fullName evidence="12">Fibropellin-1-like isoform X1</fullName>
    </submittedName>
</protein>
<evidence type="ECO:0000256" key="5">
    <source>
        <dbReference type="ARBA" id="ARBA00023180"/>
    </source>
</evidence>
<feature type="domain" description="EGF-like" evidence="10">
    <location>
        <begin position="824"/>
        <end position="863"/>
    </location>
</feature>
<proteinExistence type="predicted"/>
<dbReference type="FunFam" id="2.10.25.10:FF:000173">
    <property type="entry name" value="Neurogenic locus notch protein 2"/>
    <property type="match status" value="1"/>
</dbReference>
<feature type="disulfide bond" evidence="6">
    <location>
        <begin position="853"/>
        <end position="862"/>
    </location>
</feature>
<feature type="disulfide bond" evidence="6">
    <location>
        <begin position="350"/>
        <end position="359"/>
    </location>
</feature>
<dbReference type="FunFam" id="2.10.25.10:FF:000255">
    <property type="entry name" value="Sushi, nidogen and EGF-like domains 1"/>
    <property type="match status" value="1"/>
</dbReference>
<dbReference type="GeneID" id="110974263"/>
<feature type="domain" description="EGF-like" evidence="10">
    <location>
        <begin position="610"/>
        <end position="662"/>
    </location>
</feature>
<feature type="domain" description="EGF-like" evidence="10">
    <location>
        <begin position="279"/>
        <end position="318"/>
    </location>
</feature>
<feature type="domain" description="EGF-like" evidence="10">
    <location>
        <begin position="704"/>
        <end position="739"/>
    </location>
</feature>
<feature type="domain" description="EGF-like" evidence="10">
    <location>
        <begin position="162"/>
        <end position="198"/>
    </location>
</feature>
<keyword evidence="8" id="KW-1133">Transmembrane helix</keyword>
<dbReference type="OrthoDB" id="10026631at2759"/>
<feature type="disulfide bond" evidence="6">
    <location>
        <begin position="905"/>
        <end position="914"/>
    </location>
</feature>
<feature type="disulfide bond" evidence="6">
    <location>
        <begin position="766"/>
        <end position="775"/>
    </location>
</feature>
<feature type="compositionally biased region" description="Basic and acidic residues" evidence="7">
    <location>
        <begin position="1228"/>
        <end position="1238"/>
    </location>
</feature>
<keyword evidence="3" id="KW-0677">Repeat</keyword>
<feature type="domain" description="EGF-like" evidence="10">
    <location>
        <begin position="740"/>
        <end position="776"/>
    </location>
</feature>
<dbReference type="Gene3D" id="2.10.25.10">
    <property type="entry name" value="Laminin"/>
    <property type="match status" value="21"/>
</dbReference>
<feature type="disulfide bond" evidence="6">
    <location>
        <begin position="142"/>
        <end position="151"/>
    </location>
</feature>
<dbReference type="InterPro" id="IPR051830">
    <property type="entry name" value="NOTCH_homolog"/>
</dbReference>
<evidence type="ECO:0000259" key="10">
    <source>
        <dbReference type="PROSITE" id="PS50026"/>
    </source>
</evidence>
<feature type="domain" description="EGF-like" evidence="10">
    <location>
        <begin position="665"/>
        <end position="703"/>
    </location>
</feature>
<organism evidence="11 12">
    <name type="scientific">Acanthaster planci</name>
    <name type="common">Crown-of-thorns starfish</name>
    <dbReference type="NCBI Taxonomy" id="133434"/>
    <lineage>
        <taxon>Eukaryota</taxon>
        <taxon>Metazoa</taxon>
        <taxon>Echinodermata</taxon>
        <taxon>Eleutherozoa</taxon>
        <taxon>Asterozoa</taxon>
        <taxon>Asteroidea</taxon>
        <taxon>Valvatacea</taxon>
        <taxon>Valvatida</taxon>
        <taxon>Acanthasteridae</taxon>
        <taxon>Acanthaster</taxon>
    </lineage>
</organism>
<evidence type="ECO:0000256" key="6">
    <source>
        <dbReference type="PROSITE-ProRule" id="PRU00076"/>
    </source>
</evidence>
<feature type="disulfide bond" evidence="6">
    <location>
        <begin position="268"/>
        <end position="277"/>
    </location>
</feature>
<accession>A0A8B7XNB9</accession>
<dbReference type="SMART" id="SM00179">
    <property type="entry name" value="EGF_CA"/>
    <property type="match status" value="14"/>
</dbReference>
<feature type="disulfide bond" evidence="6">
    <location>
        <begin position="652"/>
        <end position="661"/>
    </location>
</feature>
<keyword evidence="8" id="KW-0472">Membrane</keyword>
<feature type="signal peptide" evidence="9">
    <location>
        <begin position="1"/>
        <end position="19"/>
    </location>
</feature>
<feature type="disulfide bond" evidence="6">
    <location>
        <begin position="599"/>
        <end position="608"/>
    </location>
</feature>
<feature type="domain" description="EGF-like" evidence="10">
    <location>
        <begin position="486"/>
        <end position="525"/>
    </location>
</feature>
<feature type="disulfide bond" evidence="6">
    <location>
        <begin position="44"/>
        <end position="53"/>
    </location>
</feature>
<feature type="disulfide bond" evidence="6">
    <location>
        <begin position="693"/>
        <end position="702"/>
    </location>
</feature>
<dbReference type="InterPro" id="IPR001881">
    <property type="entry name" value="EGF-like_Ca-bd_dom"/>
</dbReference>
<dbReference type="PANTHER" id="PTHR24033">
    <property type="entry name" value="EGF-LIKE DOMAIN-CONTAINING PROTEIN"/>
    <property type="match status" value="1"/>
</dbReference>
<feature type="region of interest" description="Disordered" evidence="7">
    <location>
        <begin position="1210"/>
        <end position="1238"/>
    </location>
</feature>
<feature type="domain" description="EGF-like" evidence="10">
    <location>
        <begin position="568"/>
        <end position="609"/>
    </location>
</feature>
<feature type="disulfide bond" evidence="6">
    <location>
        <begin position="90"/>
        <end position="99"/>
    </location>
</feature>
<evidence type="ECO:0000256" key="4">
    <source>
        <dbReference type="ARBA" id="ARBA00023157"/>
    </source>
</evidence>
<evidence type="ECO:0000256" key="1">
    <source>
        <dbReference type="ARBA" id="ARBA00022536"/>
    </source>
</evidence>
<evidence type="ECO:0000256" key="9">
    <source>
        <dbReference type="SAM" id="SignalP"/>
    </source>
</evidence>
<feature type="domain" description="EGF-like" evidence="10">
    <location>
        <begin position="877"/>
        <end position="915"/>
    </location>
</feature>
<dbReference type="CDD" id="cd00054">
    <property type="entry name" value="EGF_CA"/>
    <property type="match status" value="8"/>
</dbReference>
<feature type="disulfide bond" evidence="6">
    <location>
        <begin position="515"/>
        <end position="524"/>
    </location>
</feature>
<dbReference type="PROSITE" id="PS01186">
    <property type="entry name" value="EGF_2"/>
    <property type="match status" value="11"/>
</dbReference>
<dbReference type="FunFam" id="2.10.25.10:FF:000012">
    <property type="entry name" value="Delta-like protein"/>
    <property type="match status" value="3"/>
</dbReference>
<feature type="domain" description="EGF-like" evidence="10">
    <location>
        <begin position="448"/>
        <end position="485"/>
    </location>
</feature>
<feature type="domain" description="EGF-like" evidence="10">
    <location>
        <begin position="114"/>
        <end position="152"/>
    </location>
</feature>
<feature type="disulfide bond" evidence="6">
    <location>
        <begin position="674"/>
        <end position="691"/>
    </location>
</feature>
<evidence type="ECO:0000313" key="12">
    <source>
        <dbReference type="RefSeq" id="XP_022081480.1"/>
    </source>
</evidence>
<feature type="domain" description="EGF-like" evidence="10">
    <location>
        <begin position="529"/>
        <end position="567"/>
    </location>
</feature>
<keyword evidence="2 9" id="KW-0732">Signal</keyword>
<feature type="disulfide bond" evidence="6">
    <location>
        <begin position="809"/>
        <end position="818"/>
    </location>
</feature>
<feature type="domain" description="EGF-like" evidence="10">
    <location>
        <begin position="361"/>
        <end position="401"/>
    </location>
</feature>
<feature type="disulfide bond" evidence="6">
    <location>
        <begin position="435"/>
        <end position="444"/>
    </location>
</feature>
<evidence type="ECO:0000256" key="7">
    <source>
        <dbReference type="SAM" id="MobiDB-lite"/>
    </source>
</evidence>
<feature type="disulfide bond" evidence="6">
    <location>
        <begin position="729"/>
        <end position="738"/>
    </location>
</feature>
<name>A0A8B7XNB9_ACAPL</name>
<dbReference type="SUPFAM" id="SSF57196">
    <property type="entry name" value="EGF/Laminin"/>
    <property type="match status" value="21"/>
</dbReference>
<dbReference type="PROSITE" id="PS50026">
    <property type="entry name" value="EGF_3"/>
    <property type="match status" value="21"/>
</dbReference>
<feature type="domain" description="EGF-like" evidence="10">
    <location>
        <begin position="777"/>
        <end position="819"/>
    </location>
</feature>
<dbReference type="Proteomes" id="UP000694845">
    <property type="component" value="Unplaced"/>
</dbReference>
<dbReference type="KEGG" id="aplc:110974263"/>
<reference evidence="12" key="1">
    <citation type="submission" date="2025-08" db="UniProtKB">
        <authorList>
            <consortium name="RefSeq"/>
        </authorList>
    </citation>
    <scope>IDENTIFICATION</scope>
</reference>
<feature type="disulfide bond" evidence="6">
    <location>
        <begin position="557"/>
        <end position="566"/>
    </location>
</feature>
<keyword evidence="1 6" id="KW-0245">EGF-like domain</keyword>
<keyword evidence="5" id="KW-0325">Glycoprotein</keyword>
<feature type="chain" id="PRO_5034487922" evidence="9">
    <location>
        <begin position="20"/>
        <end position="1238"/>
    </location>
</feature>
<feature type="disulfide bond" evidence="6">
    <location>
        <begin position="391"/>
        <end position="400"/>
    </location>
</feature>
<evidence type="ECO:0000256" key="2">
    <source>
        <dbReference type="ARBA" id="ARBA00022729"/>
    </source>
</evidence>
<evidence type="ECO:0000256" key="3">
    <source>
        <dbReference type="ARBA" id="ARBA00022737"/>
    </source>
</evidence>
<feature type="disulfide bond" evidence="6">
    <location>
        <begin position="225"/>
        <end position="234"/>
    </location>
</feature>
<dbReference type="Pfam" id="PF00008">
    <property type="entry name" value="EGF"/>
    <property type="match status" value="12"/>
</dbReference>
<comment type="caution">
    <text evidence="6">Lacks conserved residue(s) required for the propagation of feature annotation.</text>
</comment>
<feature type="domain" description="EGF-like" evidence="10">
    <location>
        <begin position="406"/>
        <end position="445"/>
    </location>
</feature>
<dbReference type="GO" id="GO:0005509">
    <property type="term" value="F:calcium ion binding"/>
    <property type="evidence" value="ECO:0007669"/>
    <property type="project" value="InterPro"/>
</dbReference>
<sequence length="1238" mass="131543">MYHQLLIIIIATITHRTCATFCSQDPCQNGGTCYTGLNSYVCVCPSRYSGSNCETFLDDSDYSITPCTSSTCSNGGICYTGPNGSFFCKCATGFRGTNCEITEDTGVTSTATPIVTHCTPTTCYNGGTCYVGASTNSFLCVCPSGYTGSRCNRVATTVPPYALVYCSSNPCNNGGTCYTGQSGYICRCPPGLTGQHCETPSLCGSNPCHNGGACFTGESSYRCVCPNNFTGPDCETPVVCSMSQPCLNGGSCDLMQIDGGLNATLCTCPEAYRGPYCETLASCIDIPCENGGTCIPAGGNSTDMICSCTRDFYGIRCQRQADICSSKSPCLNGGTCFTSSTNRTAYVCACPHGYEGHVCQHSNPCANNPCQNGGACSRPSDPTSDMVVCQCRNGFVGFRCEIEDTGIGACVTGACMNGGTCIPSPFAEGGLTCLCPASHTGSRCEQQIPLACGSNPCMNEATCNDVGDGNYQCTCLEGYTGRRCEVIGPCVSSPCMNGGLCVEDVYNPGNFVCHCRNQYTGTTCTIPPQEDPCNSSPCQNSGECVPTNNGTSYRCDCPADFVGVNCDIPDPCSPSPCLNSGVCNTIPVAGGTWGFYCVCTSQFLGLTCAVPRACVSNPCLNGGLCMDVLGSASQPIYGTELTTEMLDYNCRCTVGWTGQNCETAVTDPCQSNPCKNNGTCYRSHSTNRFFCSCLDGFYGPLCVADPCASNPCKNNATCQSVGNEYSCICDTGYSGDDCTVEDLCHSNPCANGGTCTLTDSWFECSCVQGYTGTDCSQDDPCFDSPCLNNGSCITVKRGAVNTVEYQCLCPLGFGGLTCGVHFGDVNKCVLNLCENGGTCYRGSDSVGTYICVCSEGYLGKHCEQKESEHPVGVTQGPDDPCDPEPCQNGGSCSRSSTTAGYICICPESFTGSNCENASTVAAPTAVEPTRPAPTGCTVGSRMYNNGESWLVGCQLCSCLGGMASCADWNCRDRCLHESRIYEPGTNRSDNCNSCTCVKGVWECTDNACGKTCTYMREVYLANEDRKEDCNMCSCIGGQWGCTTRACDAPPIVIEVSFEFINDISDIAGKEEQFISELRAALMQLLRIGDNHIQDMAIFPGSIKVKFNLVENKTDNVNIETVAVVLQSAISENSYIFMFEGQQYQSNPSSYRMVKQGAPTTAPPSEQPNRLLIIIIVSVCGGVGILIVIASVCYMVKRHTSRRNITEYGEDRLPSRSDKTSWGGIENEGYDRDRTTSRF</sequence>
<gene>
    <name evidence="12" type="primary">LOC110974263</name>
</gene>